<feature type="active site" description="Proton donor/acceptor" evidence="6">
    <location>
        <position position="422"/>
    </location>
</feature>
<feature type="active site" description="Nucleophile" evidence="6">
    <location>
        <position position="443"/>
    </location>
</feature>
<dbReference type="GO" id="GO:0016740">
    <property type="term" value="F:transferase activity"/>
    <property type="evidence" value="ECO:0007669"/>
    <property type="project" value="UniProtKB-KW"/>
</dbReference>
<dbReference type="Proteomes" id="UP000250003">
    <property type="component" value="Chromosome"/>
</dbReference>
<keyword evidence="5 6" id="KW-0961">Cell wall biogenesis/degradation</keyword>
<feature type="domain" description="L,D-TPase catalytic" evidence="7">
    <location>
        <begin position="348"/>
        <end position="467"/>
    </location>
</feature>
<dbReference type="PROSITE" id="PS52029">
    <property type="entry name" value="LD_TPASE"/>
    <property type="match status" value="1"/>
</dbReference>
<evidence type="ECO:0000256" key="2">
    <source>
        <dbReference type="ARBA" id="ARBA00022679"/>
    </source>
</evidence>
<evidence type="ECO:0000313" key="9">
    <source>
        <dbReference type="Proteomes" id="UP000250003"/>
    </source>
</evidence>
<dbReference type="InterPro" id="IPR022029">
    <property type="entry name" value="YoaR-like_PG-bd"/>
</dbReference>
<dbReference type="InterPro" id="IPR038054">
    <property type="entry name" value="LD_TPept-like_central_sf"/>
</dbReference>
<proteinExistence type="predicted"/>
<dbReference type="SUPFAM" id="SSF141523">
    <property type="entry name" value="L,D-transpeptidase catalytic domain-like"/>
    <property type="match status" value="1"/>
</dbReference>
<dbReference type="KEGG" id="blau:DQQ01_01935"/>
<keyword evidence="9" id="KW-1185">Reference proteome</keyword>
<evidence type="ECO:0000256" key="4">
    <source>
        <dbReference type="ARBA" id="ARBA00022984"/>
    </source>
</evidence>
<dbReference type="OrthoDB" id="3176960at2"/>
<keyword evidence="2" id="KW-0808">Transferase</keyword>
<protein>
    <recommendedName>
        <fullName evidence="7">L,D-TPase catalytic domain-containing protein</fullName>
    </recommendedName>
</protein>
<dbReference type="Gene3D" id="2.40.440.10">
    <property type="entry name" value="L,D-transpeptidase catalytic domain-like"/>
    <property type="match status" value="1"/>
</dbReference>
<dbReference type="UniPathway" id="UPA00219"/>
<accession>A0A2Z4UEJ9</accession>
<dbReference type="GO" id="GO:0018104">
    <property type="term" value="P:peptidoglycan-protein cross-linking"/>
    <property type="evidence" value="ECO:0007669"/>
    <property type="project" value="TreeGrafter"/>
</dbReference>
<dbReference type="RefSeq" id="WP_111920798.1">
    <property type="nucleotide sequence ID" value="NZ_CAUWHR010000003.1"/>
</dbReference>
<dbReference type="CDD" id="cd16913">
    <property type="entry name" value="YkuD_like"/>
    <property type="match status" value="1"/>
</dbReference>
<dbReference type="GO" id="GO:0071972">
    <property type="term" value="F:peptidoglycan L,D-transpeptidase activity"/>
    <property type="evidence" value="ECO:0007669"/>
    <property type="project" value="TreeGrafter"/>
</dbReference>
<organism evidence="8 9">
    <name type="scientific">Blautia argi</name>
    <dbReference type="NCBI Taxonomy" id="1912897"/>
    <lineage>
        <taxon>Bacteria</taxon>
        <taxon>Bacillati</taxon>
        <taxon>Bacillota</taxon>
        <taxon>Clostridia</taxon>
        <taxon>Lachnospirales</taxon>
        <taxon>Lachnospiraceae</taxon>
        <taxon>Blautia</taxon>
    </lineage>
</organism>
<dbReference type="Pfam" id="PF12229">
    <property type="entry name" value="PG_binding_4"/>
    <property type="match status" value="2"/>
</dbReference>
<dbReference type="GO" id="GO:0071555">
    <property type="term" value="P:cell wall organization"/>
    <property type="evidence" value="ECO:0007669"/>
    <property type="project" value="UniProtKB-UniRule"/>
</dbReference>
<dbReference type="AlphaFoldDB" id="A0A2Z4UEJ9"/>
<dbReference type="GO" id="GO:0005576">
    <property type="term" value="C:extracellular region"/>
    <property type="evidence" value="ECO:0007669"/>
    <property type="project" value="TreeGrafter"/>
</dbReference>
<dbReference type="SUPFAM" id="SSF143985">
    <property type="entry name" value="L,D-transpeptidase pre-catalytic domain-like"/>
    <property type="match status" value="1"/>
</dbReference>
<dbReference type="EMBL" id="CP030280">
    <property type="protein sequence ID" value="AWY99359.1"/>
    <property type="molecule type" value="Genomic_DNA"/>
</dbReference>
<name>A0A2Z4UEJ9_9FIRM</name>
<evidence type="ECO:0000259" key="7">
    <source>
        <dbReference type="PROSITE" id="PS52029"/>
    </source>
</evidence>
<keyword evidence="3 6" id="KW-0133">Cell shape</keyword>
<dbReference type="InterPro" id="IPR050979">
    <property type="entry name" value="LD-transpeptidase"/>
</dbReference>
<evidence type="ECO:0000256" key="5">
    <source>
        <dbReference type="ARBA" id="ARBA00023316"/>
    </source>
</evidence>
<reference evidence="9" key="1">
    <citation type="submission" date="2018-06" db="EMBL/GenBank/DDBJ databases">
        <title>Description of Blautia argi sp. nov., a new anaerobic isolated from dog feces.</title>
        <authorList>
            <person name="Chang Y.-H."/>
            <person name="Paek J."/>
            <person name="Shin Y."/>
        </authorList>
    </citation>
    <scope>NUCLEOTIDE SEQUENCE [LARGE SCALE GENOMIC DNA]</scope>
    <source>
        <strain evidence="9">KCTC 15426</strain>
    </source>
</reference>
<dbReference type="Gene3D" id="3.10.20.800">
    <property type="match status" value="1"/>
</dbReference>
<dbReference type="GO" id="GO:0008360">
    <property type="term" value="P:regulation of cell shape"/>
    <property type="evidence" value="ECO:0007669"/>
    <property type="project" value="UniProtKB-UniRule"/>
</dbReference>
<evidence type="ECO:0000256" key="1">
    <source>
        <dbReference type="ARBA" id="ARBA00004752"/>
    </source>
</evidence>
<evidence type="ECO:0000313" key="8">
    <source>
        <dbReference type="EMBL" id="AWY99359.1"/>
    </source>
</evidence>
<dbReference type="PANTHER" id="PTHR30582:SF33">
    <property type="entry name" value="EXPORTED PROTEIN"/>
    <property type="match status" value="1"/>
</dbReference>
<keyword evidence="4 6" id="KW-0573">Peptidoglycan synthesis</keyword>
<dbReference type="PANTHER" id="PTHR30582">
    <property type="entry name" value="L,D-TRANSPEPTIDASE"/>
    <property type="match status" value="1"/>
</dbReference>
<sequence length="467" mass="52323">MAKKKSKKRNYKKAKKIVLGILIAYLAILAVVYAGGVFYYSGHFYPGSKINGLDSAGKTVEEVERDIEGQIASFELVIQEREDKTESISASQIGMEYHKDDTVKKLKKQQNPFTWFLSFAHHKDYTMSAATSYDEEALNQAVDALACMQDANMTKPVDAHLEVKESGYEIVPETQGTEVDKAKVKEVIKKAIDSGAQEVNLEDEGCYTSPKVLSTDENLAKQREQGNQFLQITVTVDFADRKEVINAEVMKDWLATDEAGNVTLDQAKVKEYVQQLKYKYDTFGSSRQFKTATGETITVSGGDYGWLIAPNDTTAKIIEAIKSGQSQTIEPEYTYRGYHRETDEIGNTYVEISLAKQHMWFFKDGQLLVDTDVVTGNHNKGWDTHTGVYAIMYKEREATLVGENYSSPVKYWLPFYANTGIHDASWRSSFGGSEYMNNGSHGCVNTPPANAEKIFNNIEKGVPVVVY</sequence>
<evidence type="ECO:0000256" key="3">
    <source>
        <dbReference type="ARBA" id="ARBA00022960"/>
    </source>
</evidence>
<evidence type="ECO:0000256" key="6">
    <source>
        <dbReference type="PROSITE-ProRule" id="PRU01373"/>
    </source>
</evidence>
<comment type="pathway">
    <text evidence="1 6">Cell wall biogenesis; peptidoglycan biosynthesis.</text>
</comment>
<dbReference type="Pfam" id="PF03734">
    <property type="entry name" value="YkuD"/>
    <property type="match status" value="1"/>
</dbReference>
<dbReference type="InterPro" id="IPR005490">
    <property type="entry name" value="LD_TPept_cat_dom"/>
</dbReference>
<dbReference type="InterPro" id="IPR038063">
    <property type="entry name" value="Transpep_catalytic_dom"/>
</dbReference>
<gene>
    <name evidence="8" type="ORF">DQQ01_01935</name>
</gene>